<protein>
    <submittedName>
        <fullName evidence="1">Uncharacterized protein</fullName>
    </submittedName>
</protein>
<gene>
    <name evidence="1" type="primary">ORF222207</name>
</gene>
<feature type="non-terminal residue" evidence="1">
    <location>
        <position position="1"/>
    </location>
</feature>
<name>A0A0B7C3N7_9EUPU</name>
<accession>A0A0B7C3N7</accession>
<evidence type="ECO:0000313" key="1">
    <source>
        <dbReference type="EMBL" id="CEK99818.1"/>
    </source>
</evidence>
<organism evidence="1">
    <name type="scientific">Arion vulgaris</name>
    <dbReference type="NCBI Taxonomy" id="1028688"/>
    <lineage>
        <taxon>Eukaryota</taxon>
        <taxon>Metazoa</taxon>
        <taxon>Spiralia</taxon>
        <taxon>Lophotrochozoa</taxon>
        <taxon>Mollusca</taxon>
        <taxon>Gastropoda</taxon>
        <taxon>Heterobranchia</taxon>
        <taxon>Euthyneura</taxon>
        <taxon>Panpulmonata</taxon>
        <taxon>Eupulmonata</taxon>
        <taxon>Stylommatophora</taxon>
        <taxon>Helicina</taxon>
        <taxon>Arionoidea</taxon>
        <taxon>Arionidae</taxon>
        <taxon>Arion</taxon>
    </lineage>
</organism>
<reference evidence="1" key="1">
    <citation type="submission" date="2014-12" db="EMBL/GenBank/DDBJ databases">
        <title>Insight into the proteome of Arion vulgaris.</title>
        <authorList>
            <person name="Aradska J."/>
            <person name="Bulat T."/>
            <person name="Smidak R."/>
            <person name="Sarate P."/>
            <person name="Gangsoo J."/>
            <person name="Sialana F."/>
            <person name="Bilban M."/>
            <person name="Lubec G."/>
        </authorList>
    </citation>
    <scope>NUCLEOTIDE SEQUENCE</scope>
    <source>
        <tissue evidence="1">Skin</tissue>
    </source>
</reference>
<dbReference type="EMBL" id="HACG01052947">
    <property type="protein sequence ID" value="CEK99818.1"/>
    <property type="molecule type" value="Transcribed_RNA"/>
</dbReference>
<dbReference type="AlphaFoldDB" id="A0A0B7C3N7"/>
<sequence length="66" mass="7628">AIMDPRAKGKERLCKDTLVENCRNDDTRAQDEINETTESSVSKLDLVFVYRPKLYSAVKQRLLLQN</sequence>
<proteinExistence type="predicted"/>